<name>W4F5Y9_9BACL</name>
<gene>
    <name evidence="1" type="ORF">C176_05168</name>
</gene>
<dbReference type="Proteomes" id="UP000019062">
    <property type="component" value="Unassembled WGS sequence"/>
</dbReference>
<reference evidence="1 2" key="1">
    <citation type="journal article" date="2014" name="BMC Genomics">
        <title>Genomic comparison of sporeforming bacilli isolated from milk.</title>
        <authorList>
            <person name="Moreno Switt A.I."/>
            <person name="Andrus A.D."/>
            <person name="Ranieri M.L."/>
            <person name="Orsi R.H."/>
            <person name="Ivy R."/>
            <person name="den Bakker H.C."/>
            <person name="Martin N.H."/>
            <person name="Wiedmann M."/>
            <person name="Boor K.J."/>
        </authorList>
    </citation>
    <scope>NUCLEOTIDE SEQUENCE [LARGE SCALE GENOMIC DNA]</scope>
    <source>
        <strain evidence="1 2">FSL R5-213</strain>
    </source>
</reference>
<protein>
    <submittedName>
        <fullName evidence="1">Uncharacterized protein</fullName>
    </submittedName>
</protein>
<proteinExistence type="predicted"/>
<evidence type="ECO:0000313" key="1">
    <source>
        <dbReference type="EMBL" id="ETT87516.1"/>
    </source>
</evidence>
<dbReference type="RefSeq" id="WP_051448595.1">
    <property type="nucleotide sequence ID" value="NZ_ASQA01000009.1"/>
</dbReference>
<accession>W4F5Y9</accession>
<evidence type="ECO:0000313" key="2">
    <source>
        <dbReference type="Proteomes" id="UP000019062"/>
    </source>
</evidence>
<dbReference type="PATRIC" id="fig|1227360.4.peg.1045"/>
<organism evidence="1 2">
    <name type="scientific">Viridibacillus arenosi FSL R5-213</name>
    <dbReference type="NCBI Taxonomy" id="1227360"/>
    <lineage>
        <taxon>Bacteria</taxon>
        <taxon>Bacillati</taxon>
        <taxon>Bacillota</taxon>
        <taxon>Bacilli</taxon>
        <taxon>Bacillales</taxon>
        <taxon>Caryophanaceae</taxon>
        <taxon>Viridibacillus</taxon>
    </lineage>
</organism>
<comment type="caution">
    <text evidence="1">The sequence shown here is derived from an EMBL/GenBank/DDBJ whole genome shotgun (WGS) entry which is preliminary data.</text>
</comment>
<dbReference type="EMBL" id="ASQA01000009">
    <property type="protein sequence ID" value="ETT87516.1"/>
    <property type="molecule type" value="Genomic_DNA"/>
</dbReference>
<keyword evidence="2" id="KW-1185">Reference proteome</keyword>
<dbReference type="AlphaFoldDB" id="W4F5Y9"/>
<dbReference type="eggNOG" id="ENOG5032UYP">
    <property type="taxonomic scope" value="Bacteria"/>
</dbReference>
<sequence length="438" mass="51490">MNNYYVQNRVSLPDQHTNQADKNNILEPFLDVKTVKHLKKKYIAEVQERLPMYFSADKRMKMQSLTEEQFQQQGLPKEIFWKMVEFNVSTKGGISFERLPAIGEHLDYLASEYITYKMRIERDFESEDQVAQLAKLDEIFGRGLKRMSNAFIDSVGAFFEKNEVVGESALMEQSIKGIYQYKLAKYGNFVVANKDYAFIKGTSDEWLERDSYFMGDILRLVIAKIDENRIKIRENPYTTLELNAVAAFYQAVQRRLANQKSTSVSEEQLGVELGFLGMKLELLIQKDGISPELASKMETAYLSFFNYKIEDINQRQLETKNNPYTRNREAFSDLNRETVEDWAKRLRNSLQEENPQQVFEATILLAYNIFQKKVQQVSKLERYQEQNDWNTFYEEAPTNNYQVELPDVFCYNALIVDWNKFITETIVDQKMLFIKDRI</sequence>